<evidence type="ECO:0000256" key="1">
    <source>
        <dbReference type="ARBA" id="ARBA00011900"/>
    </source>
</evidence>
<accession>A0ABX8SIN6</accession>
<evidence type="ECO:0000256" key="2">
    <source>
        <dbReference type="ARBA" id="ARBA00022603"/>
    </source>
</evidence>
<dbReference type="InterPro" id="IPR022749">
    <property type="entry name" value="D12N6_MeTrfase_N"/>
</dbReference>
<dbReference type="RefSeq" id="WP_219082882.1">
    <property type="nucleotide sequence ID" value="NZ_CP079216.1"/>
</dbReference>
<dbReference type="InterPro" id="IPR051537">
    <property type="entry name" value="DNA_Adenine_Mtase"/>
</dbReference>
<dbReference type="PANTHER" id="PTHR42933">
    <property type="entry name" value="SLR6095 PROTEIN"/>
    <property type="match status" value="1"/>
</dbReference>
<evidence type="ECO:0000256" key="5">
    <source>
        <dbReference type="ARBA" id="ARBA00022747"/>
    </source>
</evidence>
<dbReference type="PANTHER" id="PTHR42933:SF3">
    <property type="entry name" value="TYPE I RESTRICTION ENZYME MJAVIII METHYLASE SUBUNIT"/>
    <property type="match status" value="1"/>
</dbReference>
<evidence type="ECO:0000256" key="3">
    <source>
        <dbReference type="ARBA" id="ARBA00022679"/>
    </source>
</evidence>
<dbReference type="Pfam" id="PF02384">
    <property type="entry name" value="N6_Mtase"/>
    <property type="match status" value="1"/>
</dbReference>
<comment type="catalytic activity">
    <reaction evidence="6">
        <text>a 2'-deoxyadenosine in DNA + S-adenosyl-L-methionine = an N(6)-methyl-2'-deoxyadenosine in DNA + S-adenosyl-L-homocysteine + H(+)</text>
        <dbReference type="Rhea" id="RHEA:15197"/>
        <dbReference type="Rhea" id="RHEA-COMP:12418"/>
        <dbReference type="Rhea" id="RHEA-COMP:12419"/>
        <dbReference type="ChEBI" id="CHEBI:15378"/>
        <dbReference type="ChEBI" id="CHEBI:57856"/>
        <dbReference type="ChEBI" id="CHEBI:59789"/>
        <dbReference type="ChEBI" id="CHEBI:90615"/>
        <dbReference type="ChEBI" id="CHEBI:90616"/>
        <dbReference type="EC" id="2.1.1.72"/>
    </reaction>
</comment>
<proteinExistence type="predicted"/>
<keyword evidence="2" id="KW-0489">Methyltransferase</keyword>
<reference evidence="9 10" key="1">
    <citation type="submission" date="2021-07" db="EMBL/GenBank/DDBJ databases">
        <title>complete genome sequencing of Tessaracoccus sp.J1M15.</title>
        <authorList>
            <person name="Bae J.-W."/>
            <person name="Kim D.-y."/>
        </authorList>
    </citation>
    <scope>NUCLEOTIDE SEQUENCE [LARGE SCALE GENOMIC DNA]</scope>
    <source>
        <strain evidence="9 10">J1M15</strain>
    </source>
</reference>
<evidence type="ECO:0000313" key="9">
    <source>
        <dbReference type="EMBL" id="QXT63206.1"/>
    </source>
</evidence>
<name>A0ABX8SIN6_9ACTN</name>
<keyword evidence="3" id="KW-0808">Transferase</keyword>
<dbReference type="Pfam" id="PF12161">
    <property type="entry name" value="HsdM_N"/>
    <property type="match status" value="1"/>
</dbReference>
<sequence>MVNHVSFIWNIAESLRGPFKPSEYGSVVLPFTVLRRLDAVLADTKPDVLAKAPTVTSLPDVVRHNLLTAASGRQFYNTSPFDFAKLVADPQDLRQNIASYIAGFSPNVRDIFERFEFDKTLNKLAEKNKLFAVTEKFAQADFHPKTVSNIQMGLVFEELIRWANERSNETAGDHYTPREVISLMVQLLFATDDDALSKPGVVRSIYDPTAGTGGMLSVADEHLRAMNPGIQLSLYGQDYNDASYAICKADMVIKGQDVDNIALGDTLTDDRFPDKKFDYGLSNPPFGVDWKDQREEVDHEHATLGFVGRFGPGTPAVSDGAMLFLLHLVSKMRKPEDGGSRMAIVLNGSPLFSGGAGGGESNIRKWLLDSDLVGAIIGLPKDMFYNTGISTYIWILTNRKRPERKGKVQLIDAREFYTKLRKGLGSKRNELSAQDITRIVELYDDFADADESKIFHNEDFLYRTITVERPLRLRWQATAEAIDAVFDAKPVQKLDDATATSLRNALETLDTGQSWTNRDTFRKALLAAAVAQGIKLPMPIIKAITAALGEQDDTADICTDTKGNPEPDPSLRDTENVPWDQNINDYLTREVLPYAPDAWIDHTKTREGAEIPFTRHFYKYVPPRPLEDIDRDLEAVMNDLRTMLQEVEK</sequence>
<evidence type="ECO:0000256" key="4">
    <source>
        <dbReference type="ARBA" id="ARBA00022691"/>
    </source>
</evidence>
<dbReference type="EC" id="2.1.1.72" evidence="1"/>
<feature type="domain" description="DNA methylase adenine-specific" evidence="7">
    <location>
        <begin position="152"/>
        <end position="451"/>
    </location>
</feature>
<keyword evidence="4" id="KW-0949">S-adenosyl-L-methionine</keyword>
<dbReference type="EMBL" id="CP079216">
    <property type="protein sequence ID" value="QXT63206.1"/>
    <property type="molecule type" value="Genomic_DNA"/>
</dbReference>
<feature type="domain" description="N6 adenine-specific DNA methyltransferase N-terminal" evidence="8">
    <location>
        <begin position="6"/>
        <end position="137"/>
    </location>
</feature>
<evidence type="ECO:0000313" key="10">
    <source>
        <dbReference type="Proteomes" id="UP000824504"/>
    </source>
</evidence>
<evidence type="ECO:0000259" key="7">
    <source>
        <dbReference type="Pfam" id="PF02384"/>
    </source>
</evidence>
<evidence type="ECO:0000259" key="8">
    <source>
        <dbReference type="Pfam" id="PF12161"/>
    </source>
</evidence>
<evidence type="ECO:0000256" key="6">
    <source>
        <dbReference type="ARBA" id="ARBA00047942"/>
    </source>
</evidence>
<organism evidence="9 10">
    <name type="scientific">Tessaracoccus palaemonis</name>
    <dbReference type="NCBI Taxonomy" id="2829499"/>
    <lineage>
        <taxon>Bacteria</taxon>
        <taxon>Bacillati</taxon>
        <taxon>Actinomycetota</taxon>
        <taxon>Actinomycetes</taxon>
        <taxon>Propionibacteriales</taxon>
        <taxon>Propionibacteriaceae</taxon>
        <taxon>Tessaracoccus</taxon>
    </lineage>
</organism>
<keyword evidence="5" id="KW-0680">Restriction system</keyword>
<dbReference type="Proteomes" id="UP000824504">
    <property type="component" value="Chromosome"/>
</dbReference>
<protein>
    <recommendedName>
        <fullName evidence="1">site-specific DNA-methyltransferase (adenine-specific)</fullName>
        <ecNumber evidence="1">2.1.1.72</ecNumber>
    </recommendedName>
</protein>
<keyword evidence="10" id="KW-1185">Reference proteome</keyword>
<dbReference type="InterPro" id="IPR003356">
    <property type="entry name" value="DNA_methylase_A-5"/>
</dbReference>
<gene>
    <name evidence="9" type="ORF">KDB89_01605</name>
</gene>